<dbReference type="RefSeq" id="WP_309255519.1">
    <property type="nucleotide sequence ID" value="NZ_JAVGXC010000030.1"/>
</dbReference>
<accession>A0ABU1CXH8</accession>
<comment type="caution">
    <text evidence="1">The sequence shown here is derived from an EMBL/GenBank/DDBJ whole genome shotgun (WGS) entry which is preliminary data.</text>
</comment>
<protein>
    <submittedName>
        <fullName evidence="1">Uncharacterized protein</fullName>
    </submittedName>
</protein>
<sequence length="79" mass="8656">MNKHTEDLPEAIRRQAEVILYEIEHSGSPIFAIKGGAKADGFILGITCCSGLSAERCELLSDYFDSAVEKRLKSLNLGQ</sequence>
<evidence type="ECO:0000313" key="1">
    <source>
        <dbReference type="EMBL" id="MDR0191938.1"/>
    </source>
</evidence>
<reference evidence="1 2" key="1">
    <citation type="journal article" date="2023" name="Microbiol. Resour. Announc.">
        <title>Whole-genome sequence of Pseudomonas yamanorum OLsAu1 isolated from the edible ectomycorrhizal mushroom Lactarius sp. section Deliciosi.</title>
        <authorList>
            <person name="Ramirez-Mendoza R."/>
            <person name="Angeles-Argaiz R.E."/>
            <person name="Hernandez-Oaxaca D."/>
            <person name="Aguirre-Beltran L."/>
            <person name="Almaraz-Suarez J."/>
            <person name="Perez-Moreno J."/>
        </authorList>
    </citation>
    <scope>NUCLEOTIDE SEQUENCE [LARGE SCALE GENOMIC DNA]</scope>
    <source>
        <strain evidence="1 2">OLsAu1</strain>
    </source>
</reference>
<name>A0ABU1CXH8_9PSED</name>
<dbReference type="EMBL" id="JAVGXC010000030">
    <property type="protein sequence ID" value="MDR0191938.1"/>
    <property type="molecule type" value="Genomic_DNA"/>
</dbReference>
<proteinExistence type="predicted"/>
<evidence type="ECO:0000313" key="2">
    <source>
        <dbReference type="Proteomes" id="UP001224477"/>
    </source>
</evidence>
<organism evidence="1 2">
    <name type="scientific">Pseudomonas yamanorum</name>
    <dbReference type="NCBI Taxonomy" id="515393"/>
    <lineage>
        <taxon>Bacteria</taxon>
        <taxon>Pseudomonadati</taxon>
        <taxon>Pseudomonadota</taxon>
        <taxon>Gammaproteobacteria</taxon>
        <taxon>Pseudomonadales</taxon>
        <taxon>Pseudomonadaceae</taxon>
        <taxon>Pseudomonas</taxon>
    </lineage>
</organism>
<dbReference type="Proteomes" id="UP001224477">
    <property type="component" value="Unassembled WGS sequence"/>
</dbReference>
<keyword evidence="2" id="KW-1185">Reference proteome</keyword>
<gene>
    <name evidence="1" type="ORF">RCO22_23615</name>
</gene>